<dbReference type="InterPro" id="IPR001763">
    <property type="entry name" value="Rhodanese-like_dom"/>
</dbReference>
<dbReference type="PROSITE" id="PS01148">
    <property type="entry name" value="UPF0033"/>
    <property type="match status" value="1"/>
</dbReference>
<keyword evidence="3" id="KW-0285">Flavoprotein</keyword>
<dbReference type="PANTHER" id="PTHR43429">
    <property type="entry name" value="PYRIDINE NUCLEOTIDE-DISULFIDE OXIDOREDUCTASE DOMAIN-CONTAINING"/>
    <property type="match status" value="1"/>
</dbReference>
<keyword evidence="6" id="KW-0676">Redox-active center</keyword>
<dbReference type="Pfam" id="PF13686">
    <property type="entry name" value="DrsE_2"/>
    <property type="match status" value="1"/>
</dbReference>
<dbReference type="InterPro" id="IPR036188">
    <property type="entry name" value="FAD/NAD-bd_sf"/>
</dbReference>
<dbReference type="RefSeq" id="WP_013777390.1">
    <property type="nucleotide sequence ID" value="NC_015519.1"/>
</dbReference>
<dbReference type="EC" id="1.8.1.14" evidence="8"/>
<organism evidence="8 9">
    <name type="scientific">Tepidanaerobacter acetatoxydans (strain DSM 21804 / JCM 16047 / Re1)</name>
    <dbReference type="NCBI Taxonomy" id="1209989"/>
    <lineage>
        <taxon>Bacteria</taxon>
        <taxon>Bacillati</taxon>
        <taxon>Bacillota</taxon>
        <taxon>Clostridia</taxon>
        <taxon>Thermosediminibacterales</taxon>
        <taxon>Tepidanaerobacteraceae</taxon>
        <taxon>Tepidanaerobacter</taxon>
    </lineage>
</organism>
<accession>L0RZI6</accession>
<gene>
    <name evidence="8" type="ordered locus">TEPIRE1_0283</name>
</gene>
<dbReference type="Gene3D" id="3.50.50.60">
    <property type="entry name" value="FAD/NAD(P)-binding domain"/>
    <property type="match status" value="2"/>
</dbReference>
<dbReference type="InterPro" id="IPR023753">
    <property type="entry name" value="FAD/NAD-binding_dom"/>
</dbReference>
<dbReference type="KEGG" id="tep:TepRe1_0259"/>
<keyword evidence="9" id="KW-1185">Reference proteome</keyword>
<evidence type="ECO:0000259" key="7">
    <source>
        <dbReference type="PROSITE" id="PS50206"/>
    </source>
</evidence>
<evidence type="ECO:0000313" key="9">
    <source>
        <dbReference type="Proteomes" id="UP000010802"/>
    </source>
</evidence>
<dbReference type="Pfam" id="PF02852">
    <property type="entry name" value="Pyr_redox_dim"/>
    <property type="match status" value="1"/>
</dbReference>
<dbReference type="Proteomes" id="UP000010802">
    <property type="component" value="Chromosome"/>
</dbReference>
<dbReference type="Pfam" id="PF01206">
    <property type="entry name" value="TusA"/>
    <property type="match status" value="1"/>
</dbReference>
<dbReference type="Gene3D" id="3.40.250.10">
    <property type="entry name" value="Rhodanese-like domain"/>
    <property type="match status" value="1"/>
</dbReference>
<dbReference type="Gene3D" id="3.40.1260.10">
    <property type="entry name" value="DsrEFH-like"/>
    <property type="match status" value="1"/>
</dbReference>
<dbReference type="SUPFAM" id="SSF51905">
    <property type="entry name" value="FAD/NAD(P)-binding domain"/>
    <property type="match status" value="2"/>
</dbReference>
<dbReference type="eggNOG" id="COG0425">
    <property type="taxonomic scope" value="Bacteria"/>
</dbReference>
<dbReference type="SUPFAM" id="SSF52821">
    <property type="entry name" value="Rhodanese/Cell cycle control phosphatase"/>
    <property type="match status" value="1"/>
</dbReference>
<name>F4LTD5_TEPAE</name>
<dbReference type="SMART" id="SM00450">
    <property type="entry name" value="RHOD"/>
    <property type="match status" value="1"/>
</dbReference>
<dbReference type="eggNOG" id="COG2210">
    <property type="taxonomic scope" value="Bacteria"/>
</dbReference>
<dbReference type="PATRIC" id="fig|1209989.3.peg.299"/>
<dbReference type="Pfam" id="PF00581">
    <property type="entry name" value="Rhodanese"/>
    <property type="match status" value="1"/>
</dbReference>
<comment type="similarity">
    <text evidence="2">Belongs to the class-III pyridine nucleotide-disulfide oxidoreductase family.</text>
</comment>
<dbReference type="eggNOG" id="COG0607">
    <property type="taxonomic scope" value="Bacteria"/>
</dbReference>
<dbReference type="Gene3D" id="3.30.110.40">
    <property type="entry name" value="TusA-like domain"/>
    <property type="match status" value="1"/>
</dbReference>
<comment type="cofactor">
    <cofactor evidence="1">
        <name>FAD</name>
        <dbReference type="ChEBI" id="CHEBI:57692"/>
    </cofactor>
</comment>
<dbReference type="CDD" id="cd01524">
    <property type="entry name" value="RHOD_Pyr_redox"/>
    <property type="match status" value="1"/>
</dbReference>
<evidence type="ECO:0000256" key="2">
    <source>
        <dbReference type="ARBA" id="ARBA00009130"/>
    </source>
</evidence>
<dbReference type="InterPro" id="IPR036873">
    <property type="entry name" value="Rhodanese-like_dom_sf"/>
</dbReference>
<dbReference type="InterPro" id="IPR001455">
    <property type="entry name" value="TusA-like"/>
</dbReference>
<feature type="domain" description="Rhodanese" evidence="7">
    <location>
        <begin position="490"/>
        <end position="580"/>
    </location>
</feature>
<dbReference type="InterPro" id="IPR016156">
    <property type="entry name" value="FAD/NAD-linked_Rdtase_dimer_sf"/>
</dbReference>
<reference evidence="9" key="1">
    <citation type="journal article" date="2013" name="Genome Announc.">
        <title>First genome sequence of a syntrophic acetate-oxidizing bacterium, Tepidanaerobacter acetatoxydans strain Re1.</title>
        <authorList>
            <person name="Manzoor S."/>
            <person name="Bongcam-Rudloff E."/>
            <person name="Schnurer A."/>
            <person name="Muller B."/>
        </authorList>
    </citation>
    <scope>NUCLEOTIDE SEQUENCE [LARGE SCALE GENOMIC DNA]</scope>
    <source>
        <strain evidence="9">Re1</strain>
    </source>
</reference>
<accession>F4LTD5</accession>
<dbReference type="InterPro" id="IPR032836">
    <property type="entry name" value="DsrE2-like"/>
</dbReference>
<proteinExistence type="inferred from homology"/>
<dbReference type="EMBL" id="HF563609">
    <property type="protein sequence ID" value="CCP24962.1"/>
    <property type="molecule type" value="Genomic_DNA"/>
</dbReference>
<sequence>MRKILIVGGVAGGATAAARLRRLSEEDKIIIFERGEYISFANCGLPYYIGGVISDRNKLLVQTIEGMSKRFNLDIRNFSEVISIDRENKTVKVRNVKTGETYMESYDILILSPGAKPLRPNIDGIDDAANLFVLRNIPDADDIKKFIEENKPDRAVVIGGGFIGIEMAENLTEQGIKVTLVEKLNQVLAPLDFEMAQLVHRELNANGVDLILEDGVAGFRDKGKKIILESSKEIDTDMIILSIGVVPELPCLEYAPMDFASRGTVPENPLAKSCGLALGKKGHILTTKQLQTIDAQTGQVIEDIYAIGDVAQITDYVTGNETAVPLAGPANRQGRLAADHINGLDAAYPGALASSVLKVFNLTVASTGNNERQLKAKGLKYKAVHAHPANHATYYPGSSLIAMKLLFDPDSGKIYGAQAVGREGTEKRIDVIATTIKLGGTIRDLAGLELCYAPPYSSAKDPVNILGYIACNVADGVYDVVHWNEIDDIVKNGGYLLDVRTPLEFDAGHIEGAVNIELDELRNRIDEITISKDIPIYVNCQVGLRAYIAIRILKANGFKNVYNLSGGYLTYKGAKYVIKNAGNIGPYKSFEEKRPDSILTDISKSPQIVKEIDATGLQCPGPLLAVYNAIKAAQDGEQIKVIATDYGFAADIENWCSTNGHKLISLTHDNGKYIAQIQKGNKDNRCPLSAPTSTQENATIVLFSGNLDKALAAMIIAQGAAMQGKNVTVFSTFWGLNALRKDKPVKVKKNFIEKMFGFMMPRGAEKMPLSNMNMLGMGPIMIKNIMKSKNVDDINTMIKSAMDLGVKFVACTMSMDLMGIKQEELIDGVKLGGVATYISRNENAGITLFI</sequence>
<protein>
    <submittedName>
        <fullName evidence="8">CoA-disulfide reductase</fullName>
        <ecNumber evidence="8">1.8.1.14</ecNumber>
    </submittedName>
</protein>
<dbReference type="SUPFAM" id="SSF75169">
    <property type="entry name" value="DsrEFH-like"/>
    <property type="match status" value="1"/>
</dbReference>
<dbReference type="InterPro" id="IPR027396">
    <property type="entry name" value="DsrEFH-like"/>
</dbReference>
<dbReference type="PRINTS" id="PR00368">
    <property type="entry name" value="FADPNR"/>
</dbReference>
<dbReference type="OrthoDB" id="9802028at2"/>
<dbReference type="Pfam" id="PF07992">
    <property type="entry name" value="Pyr_redox_2"/>
    <property type="match status" value="1"/>
</dbReference>
<dbReference type="InterPro" id="IPR036868">
    <property type="entry name" value="TusA-like_sf"/>
</dbReference>
<keyword evidence="4" id="KW-0274">FAD</keyword>
<evidence type="ECO:0000256" key="5">
    <source>
        <dbReference type="ARBA" id="ARBA00023002"/>
    </source>
</evidence>
<evidence type="ECO:0000256" key="4">
    <source>
        <dbReference type="ARBA" id="ARBA00022827"/>
    </source>
</evidence>
<dbReference type="SUPFAM" id="SSF64307">
    <property type="entry name" value="SirA-like"/>
    <property type="match status" value="1"/>
</dbReference>
<evidence type="ECO:0000256" key="1">
    <source>
        <dbReference type="ARBA" id="ARBA00001974"/>
    </source>
</evidence>
<dbReference type="AlphaFoldDB" id="F4LTD5"/>
<dbReference type="PANTHER" id="PTHR43429:SF1">
    <property type="entry name" value="NAD(P)H SULFUR OXIDOREDUCTASE (COA-DEPENDENT)"/>
    <property type="match status" value="1"/>
</dbReference>
<dbReference type="PROSITE" id="PS50206">
    <property type="entry name" value="RHODANESE_3"/>
    <property type="match status" value="1"/>
</dbReference>
<evidence type="ECO:0000256" key="3">
    <source>
        <dbReference type="ARBA" id="ARBA00022630"/>
    </source>
</evidence>
<evidence type="ECO:0000256" key="6">
    <source>
        <dbReference type="ARBA" id="ARBA00023284"/>
    </source>
</evidence>
<keyword evidence="5 8" id="KW-0560">Oxidoreductase</keyword>
<dbReference type="PRINTS" id="PR00411">
    <property type="entry name" value="PNDRDTASEI"/>
</dbReference>
<dbReference type="InterPro" id="IPR050260">
    <property type="entry name" value="FAD-bd_OxRdtase"/>
</dbReference>
<dbReference type="KEGG" id="tae:TepiRe1_0283"/>
<dbReference type="InterPro" id="IPR004099">
    <property type="entry name" value="Pyr_nucl-diS_OxRdtase_dimer"/>
</dbReference>
<dbReference type="STRING" id="1209989.TepRe1_0259"/>
<dbReference type="eggNOG" id="COG0446">
    <property type="taxonomic scope" value="Bacteria"/>
</dbReference>
<dbReference type="HOGENOM" id="CLU_003291_3_1_9"/>
<dbReference type="SUPFAM" id="SSF55424">
    <property type="entry name" value="FAD/NAD-linked reductases, dimerisation (C-terminal) domain"/>
    <property type="match status" value="1"/>
</dbReference>
<dbReference type="GO" id="GO:0050451">
    <property type="term" value="F:CoA-disulfide reductase (NADPH) activity"/>
    <property type="evidence" value="ECO:0007669"/>
    <property type="project" value="UniProtKB-EC"/>
</dbReference>
<evidence type="ECO:0000313" key="8">
    <source>
        <dbReference type="EMBL" id="CCP24962.1"/>
    </source>
</evidence>